<reference evidence="1 2" key="1">
    <citation type="submission" date="2021-06" db="EMBL/GenBank/DDBJ databases">
        <title>Caerostris darwini draft genome.</title>
        <authorList>
            <person name="Kono N."/>
            <person name="Arakawa K."/>
        </authorList>
    </citation>
    <scope>NUCLEOTIDE SEQUENCE [LARGE SCALE GENOMIC DNA]</scope>
</reference>
<accession>A0AAV4PR83</accession>
<protein>
    <submittedName>
        <fullName evidence="1">Uncharacterized protein</fullName>
    </submittedName>
</protein>
<name>A0AAV4PR83_9ARAC</name>
<sequence>MKLRSLYDMCHSQIIANMRAGFWNRCKENPFKKVPPVIVHNFAELIFSMDFKQLPNHETLYLLFTSRRPKKLDLSCFSVPASLTYDGNDPYTPSHLKREIDILEALREPMGERYVLYYFRRVTSIHQRTKKHMEDECNSFLYMLSKHALPHLKSFVMTEEMKLSKFALQPLIQASTNLTEIHTCLHWFDLNVLMNYKKLRVLRLHFPPRSYFEDCPEELLETCGRVLPTLDLKIFTICNSETDCFGMHPLTAIALAHCPRLTSVGPLDSAMAIDYIKTKSRTSYFKLKKCFWGVDASKESSYRWDALRNLGSRFPKLIKTAVSCCPSVEELILQVVNKDCLQHLRRLERLKSLCLDYEYCDDFDIDECLSSLGEIKHQLKHFILREATQVNANRRFPLNVITDSCENLETLAVRQFSVINMPLETNASFRRLKRISILTELDYLSQILRYCDNLTDLILLGPFPIDESEFYETLGQISVLKLQTFGMYAHYFSSDAMRMLLSKAPNLGRICVKMTLEPFSLFLQFCDIVEYDFDLFDELYFPTEFQKCVF</sequence>
<evidence type="ECO:0000313" key="2">
    <source>
        <dbReference type="Proteomes" id="UP001054837"/>
    </source>
</evidence>
<dbReference type="Proteomes" id="UP001054837">
    <property type="component" value="Unassembled WGS sequence"/>
</dbReference>
<gene>
    <name evidence="1" type="primary">AVEN_167223_1</name>
    <name evidence="1" type="ORF">CDAR_104531</name>
</gene>
<comment type="caution">
    <text evidence="1">The sequence shown here is derived from an EMBL/GenBank/DDBJ whole genome shotgun (WGS) entry which is preliminary data.</text>
</comment>
<keyword evidence="2" id="KW-1185">Reference proteome</keyword>
<dbReference type="AlphaFoldDB" id="A0AAV4PR83"/>
<dbReference type="EMBL" id="BPLQ01003301">
    <property type="protein sequence ID" value="GIX99523.1"/>
    <property type="molecule type" value="Genomic_DNA"/>
</dbReference>
<organism evidence="1 2">
    <name type="scientific">Caerostris darwini</name>
    <dbReference type="NCBI Taxonomy" id="1538125"/>
    <lineage>
        <taxon>Eukaryota</taxon>
        <taxon>Metazoa</taxon>
        <taxon>Ecdysozoa</taxon>
        <taxon>Arthropoda</taxon>
        <taxon>Chelicerata</taxon>
        <taxon>Arachnida</taxon>
        <taxon>Araneae</taxon>
        <taxon>Araneomorphae</taxon>
        <taxon>Entelegynae</taxon>
        <taxon>Araneoidea</taxon>
        <taxon>Araneidae</taxon>
        <taxon>Caerostris</taxon>
    </lineage>
</organism>
<proteinExistence type="predicted"/>
<evidence type="ECO:0000313" key="1">
    <source>
        <dbReference type="EMBL" id="GIX99523.1"/>
    </source>
</evidence>